<feature type="chain" id="PRO_5004137533" description="Rhombotarget A" evidence="1">
    <location>
        <begin position="25"/>
        <end position="459"/>
    </location>
</feature>
<evidence type="ECO:0000313" key="2">
    <source>
        <dbReference type="EMBL" id="ENV23519.1"/>
    </source>
</evidence>
<evidence type="ECO:0008006" key="4">
    <source>
        <dbReference type="Google" id="ProtNLM"/>
    </source>
</evidence>
<gene>
    <name evidence="2" type="ORF">F963_00245</name>
</gene>
<dbReference type="HOGENOM" id="CLU_036687_1_0_6"/>
<proteinExistence type="predicted"/>
<dbReference type="RefSeq" id="WP_004827592.1">
    <property type="nucleotide sequence ID" value="NZ_KB849466.1"/>
</dbReference>
<accession>N8YQE1</accession>
<reference evidence="2 3" key="1">
    <citation type="submission" date="2013-02" db="EMBL/GenBank/DDBJ databases">
        <title>The Genome Sequence of Acinetobacter bereziniae NIPH 3.</title>
        <authorList>
            <consortium name="The Broad Institute Genome Sequencing Platform"/>
            <consortium name="The Broad Institute Genome Sequencing Center for Infectious Disease"/>
            <person name="Cerqueira G."/>
            <person name="Feldgarden M."/>
            <person name="Courvalin P."/>
            <person name="Perichon B."/>
            <person name="Grillot-Courvalin C."/>
            <person name="Clermont D."/>
            <person name="Rocha E."/>
            <person name="Yoon E.-J."/>
            <person name="Nemec A."/>
            <person name="Walker B."/>
            <person name="Young S.K."/>
            <person name="Zeng Q."/>
            <person name="Gargeya S."/>
            <person name="Fitzgerald M."/>
            <person name="Haas B."/>
            <person name="Abouelleil A."/>
            <person name="Alvarado L."/>
            <person name="Arachchi H.M."/>
            <person name="Berlin A.M."/>
            <person name="Chapman S.B."/>
            <person name="Dewar J."/>
            <person name="Goldberg J."/>
            <person name="Griggs A."/>
            <person name="Gujja S."/>
            <person name="Hansen M."/>
            <person name="Howarth C."/>
            <person name="Imamovic A."/>
            <person name="Larimer J."/>
            <person name="McCowan C."/>
            <person name="Murphy C."/>
            <person name="Neiman D."/>
            <person name="Pearson M."/>
            <person name="Priest M."/>
            <person name="Roberts A."/>
            <person name="Saif S."/>
            <person name="Shea T."/>
            <person name="Sisk P."/>
            <person name="Sykes S."/>
            <person name="Wortman J."/>
            <person name="Nusbaum C."/>
            <person name="Birren B."/>
        </authorList>
    </citation>
    <scope>NUCLEOTIDE SEQUENCE [LARGE SCALE GENOMIC DNA]</scope>
    <source>
        <strain evidence="2 3">NIPH 3</strain>
    </source>
</reference>
<dbReference type="Proteomes" id="UP000013270">
    <property type="component" value="Unassembled WGS sequence"/>
</dbReference>
<name>N8YQE1_ACIBZ</name>
<feature type="signal peptide" evidence="1">
    <location>
        <begin position="1"/>
        <end position="24"/>
    </location>
</feature>
<keyword evidence="1" id="KW-0732">Signal</keyword>
<dbReference type="AlphaFoldDB" id="N8YQE1"/>
<dbReference type="PATRIC" id="fig|1217651.3.peg.227"/>
<protein>
    <recommendedName>
        <fullName evidence="4">Rhombotarget A</fullName>
    </recommendedName>
</protein>
<evidence type="ECO:0000313" key="3">
    <source>
        <dbReference type="Proteomes" id="UP000013270"/>
    </source>
</evidence>
<evidence type="ECO:0000256" key="1">
    <source>
        <dbReference type="SAM" id="SignalP"/>
    </source>
</evidence>
<sequence length="459" mass="48732">MSQFKYLNVALLAFSVLTMASSDAATLQPLTDQQLSETTGQALMSLTYTAPTDANNLESKRDGGVKNIGFYKLGLEADLELNANIKKLQLGCGGVNGAGNCDIDIDNLSLSGLGNSATSNTNSDSDRAARVGSSAVLTNPFIQFAVKNPNSASTREIVGINLSSEKAIGLLTFGQENSNTKNGINSLSGYMRVAATTGTALVNGFGTSLVSGEAERTQLKQSDGYNAINGQACCVLFGGTLGFTTNSYNLNLRDKATGSNILKGDLVLLEQPITGKRINSAQLTASAKVREIDLTGNIVANVIGLNLNKETYGTIQNLTVDVSINEDLGYFHKASLNGTPASLSLQSQDIQWTANKSVSQKGWWLEFSNPIDIGQIDPTDRVDIPKATLNEVMTQVSSYLNKKPVQCGPVLLLNCLLGDSVPVGTVDLKDAPNPSMTLTNLQLSKQDFTPNCYGNLKFC</sequence>
<comment type="caution">
    <text evidence="2">The sequence shown here is derived from an EMBL/GenBank/DDBJ whole genome shotgun (WGS) entry which is preliminary data.</text>
</comment>
<organism evidence="2 3">
    <name type="scientific">Acinetobacter bereziniae NIPH 3</name>
    <dbReference type="NCBI Taxonomy" id="1217651"/>
    <lineage>
        <taxon>Bacteria</taxon>
        <taxon>Pseudomonadati</taxon>
        <taxon>Pseudomonadota</taxon>
        <taxon>Gammaproteobacteria</taxon>
        <taxon>Moraxellales</taxon>
        <taxon>Moraxellaceae</taxon>
        <taxon>Acinetobacter</taxon>
    </lineage>
</organism>
<dbReference type="EMBL" id="APPK01000011">
    <property type="protein sequence ID" value="ENV23519.1"/>
    <property type="molecule type" value="Genomic_DNA"/>
</dbReference>